<dbReference type="Pfam" id="PF03407">
    <property type="entry name" value="Nucleotid_trans"/>
    <property type="match status" value="1"/>
</dbReference>
<dbReference type="EMBL" id="JABANN010000090">
    <property type="protein sequence ID" value="KAF4671981.1"/>
    <property type="molecule type" value="Genomic_DNA"/>
</dbReference>
<protein>
    <recommendedName>
        <fullName evidence="1">Nucleotide-diphospho-sugar transferase domain-containing protein</fullName>
    </recommendedName>
</protein>
<dbReference type="AlphaFoldDB" id="A0A7J6MLY7"/>
<proteinExistence type="predicted"/>
<accession>A0A7J6MLY7</accession>
<sequence>MKPLEQLSLLAGVLARQPPVVLDTLPDFDCTLSGNELWDDLHMNMNEYIGMVQSYSSSDRALILDAFQATQLNILYPRSALHGNRTIEDISPDTCPSVSITLVLYYSYGSLVLYSTAAVLSDLAGFRMTAKFWFGKLGEMLRGIYWLGWLRLIPLLNSRWSKPLLSMTAAYNLHVREHLDDPCPRYLTDELTGEVVADWRAFHNVTRSLKELGLTQWILQTQRTAFIPKILIKAAAKMDTEEACPLGSMAVLGMKLLLSVQKAHDQTINSADGFLELMSTSPYLTFFKTAVQPLLPQTPARVLWSSSWPWWTILSVIRDVKYAYSKMPYAMDLLPSELTSVQTEYGLDGEKLFWLGPYKHAELIRSYVTLVWGRLTPYIRGFGTRMTALSLPLVIFCIDEPALLACEEARLSQAHSSPLYCLRGQTIGFFNKFTLLSVLLQLGIQVVVMDFDVIFFKSPTEHLLEQAHRDNADILVSRTFGDGCMNIGLFYSRPTQSSVSFYLYLIKWLWHHPYDHDQWIFQVLLETGNSANVNSLRTIHPPYHPTNSFNERLNYPDSIRCEWLPADYDLILDPVNAYITNRVYEDEGWTGDLSDIVAFHFLDGQGAVNDEIATRKEYLDLWSLFYNGTEHLLGDLSAGPLWETIPGLLQVLEDARRDERPPDDVTCLTWDPVREP</sequence>
<evidence type="ECO:0000313" key="3">
    <source>
        <dbReference type="Proteomes" id="UP000572268"/>
    </source>
</evidence>
<evidence type="ECO:0000259" key="1">
    <source>
        <dbReference type="Pfam" id="PF03407"/>
    </source>
</evidence>
<comment type="caution">
    <text evidence="2">The sequence shown here is derived from an EMBL/GenBank/DDBJ whole genome shotgun (WGS) entry which is preliminary data.</text>
</comment>
<reference evidence="2 3" key="1">
    <citation type="submission" date="2020-04" db="EMBL/GenBank/DDBJ databases">
        <title>Perkinsus olseni comparative genomics.</title>
        <authorList>
            <person name="Bogema D.R."/>
        </authorList>
    </citation>
    <scope>NUCLEOTIDE SEQUENCE [LARGE SCALE GENOMIC DNA]</scope>
    <source>
        <strain evidence="2">ATCC PRA-31</strain>
    </source>
</reference>
<evidence type="ECO:0000313" key="2">
    <source>
        <dbReference type="EMBL" id="KAF4671981.1"/>
    </source>
</evidence>
<dbReference type="Proteomes" id="UP000572268">
    <property type="component" value="Unassembled WGS sequence"/>
</dbReference>
<name>A0A7J6MLY7_PEROL</name>
<organism evidence="2 3">
    <name type="scientific">Perkinsus olseni</name>
    <name type="common">Perkinsus atlanticus</name>
    <dbReference type="NCBI Taxonomy" id="32597"/>
    <lineage>
        <taxon>Eukaryota</taxon>
        <taxon>Sar</taxon>
        <taxon>Alveolata</taxon>
        <taxon>Perkinsozoa</taxon>
        <taxon>Perkinsea</taxon>
        <taxon>Perkinsida</taxon>
        <taxon>Perkinsidae</taxon>
        <taxon>Perkinsus</taxon>
    </lineage>
</organism>
<dbReference type="InterPro" id="IPR005069">
    <property type="entry name" value="Nucl-diP-sugar_transferase"/>
</dbReference>
<gene>
    <name evidence="2" type="ORF">FOL46_009656</name>
</gene>
<feature type="domain" description="Nucleotide-diphospho-sugar transferase" evidence="1">
    <location>
        <begin position="431"/>
        <end position="531"/>
    </location>
</feature>